<protein>
    <recommendedName>
        <fullName evidence="1">Ribbon-helix-helix protein CopG domain-containing protein</fullName>
    </recommendedName>
</protein>
<reference evidence="2 3" key="1">
    <citation type="journal article" date="2016" name="Nat. Commun.">
        <title>Thousands of microbial genomes shed light on interconnected biogeochemical processes in an aquifer system.</title>
        <authorList>
            <person name="Anantharaman K."/>
            <person name="Brown C.T."/>
            <person name="Hug L.A."/>
            <person name="Sharon I."/>
            <person name="Castelle C.J."/>
            <person name="Probst A.J."/>
            <person name="Thomas B.C."/>
            <person name="Singh A."/>
            <person name="Wilkins M.J."/>
            <person name="Karaoz U."/>
            <person name="Brodie E.L."/>
            <person name="Williams K.H."/>
            <person name="Hubbard S.S."/>
            <person name="Banfield J.F."/>
        </authorList>
    </citation>
    <scope>NUCLEOTIDE SEQUENCE [LARGE SCALE GENOMIC DNA]</scope>
</reference>
<dbReference type="Pfam" id="PF01402">
    <property type="entry name" value="RHH_1"/>
    <property type="match status" value="1"/>
</dbReference>
<evidence type="ECO:0000259" key="1">
    <source>
        <dbReference type="Pfam" id="PF01402"/>
    </source>
</evidence>
<dbReference type="EMBL" id="MFBO01000004">
    <property type="protein sequence ID" value="OGD98816.1"/>
    <property type="molecule type" value="Genomic_DNA"/>
</dbReference>
<dbReference type="STRING" id="1797725.A3A49_00690"/>
<proteinExistence type="predicted"/>
<dbReference type="Proteomes" id="UP000176740">
    <property type="component" value="Unassembled WGS sequence"/>
</dbReference>
<dbReference type="GO" id="GO:0006355">
    <property type="term" value="P:regulation of DNA-templated transcription"/>
    <property type="evidence" value="ECO:0007669"/>
    <property type="project" value="InterPro"/>
</dbReference>
<accession>A0A1F5H3T4</accession>
<dbReference type="AlphaFoldDB" id="A0A1F5H3T4"/>
<evidence type="ECO:0000313" key="2">
    <source>
        <dbReference type="EMBL" id="OGD98816.1"/>
    </source>
</evidence>
<dbReference type="SUPFAM" id="SSF47598">
    <property type="entry name" value="Ribbon-helix-helix"/>
    <property type="match status" value="1"/>
</dbReference>
<dbReference type="InterPro" id="IPR010985">
    <property type="entry name" value="Ribbon_hlx_hlx"/>
</dbReference>
<comment type="caution">
    <text evidence="2">The sequence shown here is derived from an EMBL/GenBank/DDBJ whole genome shotgun (WGS) entry which is preliminary data.</text>
</comment>
<dbReference type="Gene3D" id="1.10.1220.10">
    <property type="entry name" value="Met repressor-like"/>
    <property type="match status" value="1"/>
</dbReference>
<feature type="domain" description="Ribbon-helix-helix protein CopG" evidence="1">
    <location>
        <begin position="3"/>
        <end position="43"/>
    </location>
</feature>
<dbReference type="InterPro" id="IPR002145">
    <property type="entry name" value="CopG"/>
</dbReference>
<evidence type="ECO:0000313" key="3">
    <source>
        <dbReference type="Proteomes" id="UP000176740"/>
    </source>
</evidence>
<sequence>MTTITISLPKTTAKKVDEKTKEGGFATRSEFIRNLLRQYLTQEVEPPYGSDEWWKWSEKKADEDIKRGNVVKFDSVEDAIKWLNS</sequence>
<name>A0A1F5H3T4_9BACT</name>
<dbReference type="InterPro" id="IPR013321">
    <property type="entry name" value="Arc_rbn_hlx_hlx"/>
</dbReference>
<gene>
    <name evidence="2" type="ORF">A3A49_00690</name>
</gene>
<organism evidence="2 3">
    <name type="scientific">Candidatus Curtissbacteria bacterium RIFCSPLOWO2_01_FULL_38_11b</name>
    <dbReference type="NCBI Taxonomy" id="1797725"/>
    <lineage>
        <taxon>Bacteria</taxon>
        <taxon>Candidatus Curtissiibacteriota</taxon>
    </lineage>
</organism>
<dbReference type="CDD" id="cd22231">
    <property type="entry name" value="RHH_NikR_HicB-like"/>
    <property type="match status" value="1"/>
</dbReference>